<feature type="region of interest" description="Disordered" evidence="1">
    <location>
        <begin position="373"/>
        <end position="418"/>
    </location>
</feature>
<dbReference type="InterPro" id="IPR038610">
    <property type="entry name" value="FliK-like_C_sf"/>
</dbReference>
<protein>
    <submittedName>
        <fullName evidence="4">Hook-length control protein FliK</fullName>
    </submittedName>
</protein>
<evidence type="ECO:0000313" key="5">
    <source>
        <dbReference type="Proteomes" id="UP000242243"/>
    </source>
</evidence>
<reference evidence="4 5" key="1">
    <citation type="submission" date="2016-10" db="EMBL/GenBank/DDBJ databases">
        <authorList>
            <person name="de Groot N.N."/>
        </authorList>
    </citation>
    <scope>NUCLEOTIDE SEQUENCE [LARGE SCALE GENOMIC DNA]</scope>
    <source>
        <strain evidence="4 5">DSM 17073</strain>
    </source>
</reference>
<sequence>MNTMDMLFKQVTQSLPKQSSNATSQMSKRQTEGFKQTLAKSSSPSLTNDQPTLSQKISGNESGLNIRSVVQQLTQQSEGNASVSLIPNIDTTELKEVDIQAMLSVLGKLSEEIKTLLKDLGIKLDEGIDFEQLSEQDLAQLSALVQLQPVLEQVTPLLKELSAGTLGNKDWMTLLQDFQTLPKDLSQALSSKLLTEDNQLLLKEMLTKFQSRMALSEKGYATHSKVTTEDISKWLSQALERQSGKSQPTFGEAFASSKGTQSLEQLTIHLSQSAASNQQTLNQELIQQFEAVLQKMQVGKNLLGQQQVKLQLNPNNLGQISVEMMEIDGEMFVKLIASSSMAKEALEANMKELRHMFSPHQVIVEQEEQVAATSAPELLDYQDQEDQSHNGDEPVFYSEDEEEAELSFSDILNQEGVS</sequence>
<dbReference type="AlphaFoldDB" id="A0A1I5LMG4"/>
<reference evidence="3 6" key="2">
    <citation type="submission" date="2019-07" db="EMBL/GenBank/DDBJ databases">
        <title>Whole genome shotgun sequence of Halolactibacillus halophilus NBRC 100868.</title>
        <authorList>
            <person name="Hosoyama A."/>
            <person name="Uohara A."/>
            <person name="Ohji S."/>
            <person name="Ichikawa N."/>
        </authorList>
    </citation>
    <scope>NUCLEOTIDE SEQUENCE [LARGE SCALE GENOMIC DNA]</scope>
    <source>
        <strain evidence="3 6">NBRC 100868</strain>
    </source>
</reference>
<evidence type="ECO:0000259" key="2">
    <source>
        <dbReference type="Pfam" id="PF02120"/>
    </source>
</evidence>
<dbReference type="Pfam" id="PF02120">
    <property type="entry name" value="Flg_hook"/>
    <property type="match status" value="1"/>
</dbReference>
<dbReference type="STRING" id="306540.SAMN05421839_102119"/>
<accession>A0A1I5LMG4</accession>
<feature type="compositionally biased region" description="Polar residues" evidence="1">
    <location>
        <begin position="11"/>
        <end position="28"/>
    </location>
</feature>
<dbReference type="CDD" id="cd17470">
    <property type="entry name" value="T3SS_Flik_C"/>
    <property type="match status" value="1"/>
</dbReference>
<feature type="compositionally biased region" description="Polar residues" evidence="1">
    <location>
        <begin position="38"/>
        <end position="59"/>
    </location>
</feature>
<evidence type="ECO:0000313" key="3">
    <source>
        <dbReference type="EMBL" id="GEM00773.1"/>
    </source>
</evidence>
<dbReference type="Proteomes" id="UP000242243">
    <property type="component" value="Unassembled WGS sequence"/>
</dbReference>
<evidence type="ECO:0000256" key="1">
    <source>
        <dbReference type="SAM" id="MobiDB-lite"/>
    </source>
</evidence>
<evidence type="ECO:0000313" key="6">
    <source>
        <dbReference type="Proteomes" id="UP000321547"/>
    </source>
</evidence>
<dbReference type="InterPro" id="IPR021136">
    <property type="entry name" value="Flagellar_hook_control-like_C"/>
</dbReference>
<feature type="region of interest" description="Disordered" evidence="1">
    <location>
        <begin position="11"/>
        <end position="59"/>
    </location>
</feature>
<dbReference type="Gene3D" id="3.30.750.140">
    <property type="match status" value="1"/>
</dbReference>
<dbReference type="EMBL" id="FOXC01000002">
    <property type="protein sequence ID" value="SFO97961.1"/>
    <property type="molecule type" value="Genomic_DNA"/>
</dbReference>
<dbReference type="EMBL" id="BJWI01000002">
    <property type="protein sequence ID" value="GEM00773.1"/>
    <property type="molecule type" value="Genomic_DNA"/>
</dbReference>
<gene>
    <name evidence="3" type="ORF">HHA03_03050</name>
    <name evidence="4" type="ORF">SAMN05421839_102119</name>
</gene>
<keyword evidence="6" id="KW-1185">Reference proteome</keyword>
<proteinExistence type="predicted"/>
<dbReference type="Proteomes" id="UP000321547">
    <property type="component" value="Unassembled WGS sequence"/>
</dbReference>
<name>A0A1I5LMG4_9BACI</name>
<evidence type="ECO:0000313" key="4">
    <source>
        <dbReference type="EMBL" id="SFO97961.1"/>
    </source>
</evidence>
<feature type="domain" description="Flagellar hook-length control protein-like C-terminal" evidence="2">
    <location>
        <begin position="304"/>
        <end position="365"/>
    </location>
</feature>
<dbReference type="RefSeq" id="WP_089829739.1">
    <property type="nucleotide sequence ID" value="NZ_BJWI01000002.1"/>
</dbReference>
<dbReference type="OrthoDB" id="2968951at2"/>
<organism evidence="4 5">
    <name type="scientific">Halolactibacillus halophilus</name>
    <dbReference type="NCBI Taxonomy" id="306540"/>
    <lineage>
        <taxon>Bacteria</taxon>
        <taxon>Bacillati</taxon>
        <taxon>Bacillota</taxon>
        <taxon>Bacilli</taxon>
        <taxon>Bacillales</taxon>
        <taxon>Bacillaceae</taxon>
        <taxon>Halolactibacillus</taxon>
    </lineage>
</organism>